<sequence>MFSLGSGRRHNMLNMKQIDKKRSLTNNQTKRPAKVENRDTKLQQEKPNKTLRTKEANKKASSTRSNFDIVVTDRKRIIKPSENHEKLAVNYSDKVSRYRHDKPATDFDKESNNGKEESDSETLTDSVSSGGGDSPATEHDLHLQINNTSPNVTHDSNGQSKPPSTPSSISSEGFFGPEIEEPKETGFLDEVKSNESDAEMLDAIENIEHEAKEDTDLRIAKMKMRIEQLEDELREVAAFETFLYFVVQEHDSSIHKVHKPAQHLSRLYILTDKHFSQQKHATIDRNIVSGLVMISMSCGNDVSRLTFWWSNIIVLRQIITQVYGSKRSNNPDYNEFVDELEKVESEIFSRIVESIWCQTLMPNMLTDVTLGDQLPSNFPISLWQNVFHDAFKRLCPLRAKGHECGCLPALARMVMEHCVARLDVAMFNAILRESSHEIPTDPVSDPITESRVLPIPAGDLSFGSGAQLNKAVGNWSRWLADRFSVDTGAANEDKTRTSELKWFHLLNSLSHLLMVPKDMITDISVRTEVCPSISLELLKRILVSFTPDEFCPDPVPNTVIEAVKAECILEGRSSEDSSNRFPYPAATFIYIPPSSIEVAKKVYEEVKELNSSPPLKFGNLNGNIASYADANARKWVIGKRILLSFVPTSMLIFVVGLDIDDELVSYHMGTCSSGPAMGLAIVMSLVPVVLDVCSCHHDTSHLRLTLCESIHISSLSSFIHII</sequence>
<evidence type="ECO:0000256" key="2">
    <source>
        <dbReference type="SAM" id="MobiDB-lite"/>
    </source>
</evidence>
<feature type="compositionally biased region" description="Polar residues" evidence="2">
    <location>
        <begin position="144"/>
        <end position="159"/>
    </location>
</feature>
<proteinExistence type="predicted"/>
<feature type="region of interest" description="Disordered" evidence="2">
    <location>
        <begin position="102"/>
        <end position="180"/>
    </location>
</feature>
<dbReference type="GO" id="GO:0005643">
    <property type="term" value="C:nuclear pore"/>
    <property type="evidence" value="ECO:0007669"/>
    <property type="project" value="InterPro"/>
</dbReference>
<feature type="compositionally biased region" description="Low complexity" evidence="2">
    <location>
        <begin position="160"/>
        <end position="171"/>
    </location>
</feature>
<feature type="compositionally biased region" description="Basic and acidic residues" evidence="2">
    <location>
        <begin position="102"/>
        <end position="117"/>
    </location>
</feature>
<dbReference type="InterPro" id="IPR002710">
    <property type="entry name" value="Dilute_dom"/>
</dbReference>
<accession>A0A5N6M327</accession>
<evidence type="ECO:0000259" key="3">
    <source>
        <dbReference type="PROSITE" id="PS51126"/>
    </source>
</evidence>
<evidence type="ECO:0000256" key="1">
    <source>
        <dbReference type="SAM" id="Coils"/>
    </source>
</evidence>
<dbReference type="EMBL" id="SZYD01000017">
    <property type="protein sequence ID" value="KAD3068315.1"/>
    <property type="molecule type" value="Genomic_DNA"/>
</dbReference>
<dbReference type="PANTHER" id="PTHR31344:SF11">
    <property type="entry name" value="NUCLEOLAR PROTEIN GAR2-LIKE PROTEIN"/>
    <property type="match status" value="1"/>
</dbReference>
<name>A0A5N6M327_9ASTR</name>
<feature type="coiled-coil region" evidence="1">
    <location>
        <begin position="212"/>
        <end position="239"/>
    </location>
</feature>
<evidence type="ECO:0000313" key="5">
    <source>
        <dbReference type="Proteomes" id="UP000326396"/>
    </source>
</evidence>
<dbReference type="Proteomes" id="UP000326396">
    <property type="component" value="Linkage Group LG7"/>
</dbReference>
<protein>
    <recommendedName>
        <fullName evidence="3">Dilute domain-containing protein</fullName>
    </recommendedName>
</protein>
<organism evidence="4 5">
    <name type="scientific">Mikania micrantha</name>
    <name type="common">bitter vine</name>
    <dbReference type="NCBI Taxonomy" id="192012"/>
    <lineage>
        <taxon>Eukaryota</taxon>
        <taxon>Viridiplantae</taxon>
        <taxon>Streptophyta</taxon>
        <taxon>Embryophyta</taxon>
        <taxon>Tracheophyta</taxon>
        <taxon>Spermatophyta</taxon>
        <taxon>Magnoliopsida</taxon>
        <taxon>eudicotyledons</taxon>
        <taxon>Gunneridae</taxon>
        <taxon>Pentapetalae</taxon>
        <taxon>asterids</taxon>
        <taxon>campanulids</taxon>
        <taxon>Asterales</taxon>
        <taxon>Asteraceae</taxon>
        <taxon>Asteroideae</taxon>
        <taxon>Heliantheae alliance</taxon>
        <taxon>Eupatorieae</taxon>
        <taxon>Mikania</taxon>
    </lineage>
</organism>
<reference evidence="4 5" key="1">
    <citation type="submission" date="2019-05" db="EMBL/GenBank/DDBJ databases">
        <title>Mikania micrantha, genome provides insights into the molecular mechanism of rapid growth.</title>
        <authorList>
            <person name="Liu B."/>
        </authorList>
    </citation>
    <scope>NUCLEOTIDE SEQUENCE [LARGE SCALE GENOMIC DNA]</scope>
    <source>
        <strain evidence="4">NLD-2019</strain>
        <tissue evidence="4">Leaf</tissue>
    </source>
</reference>
<comment type="caution">
    <text evidence="4">The sequence shown here is derived from an EMBL/GenBank/DDBJ whole genome shotgun (WGS) entry which is preliminary data.</text>
</comment>
<dbReference type="InterPro" id="IPR021827">
    <property type="entry name" value="Nup186/Nup192/Nup205"/>
</dbReference>
<dbReference type="OrthoDB" id="20172at2759"/>
<dbReference type="PANTHER" id="PTHR31344">
    <property type="entry name" value="NUCLEAR PORE COMPLEX PROTEIN NUP205"/>
    <property type="match status" value="1"/>
</dbReference>
<dbReference type="AlphaFoldDB" id="A0A5N6M327"/>
<keyword evidence="5" id="KW-1185">Reference proteome</keyword>
<feature type="region of interest" description="Disordered" evidence="2">
    <location>
        <begin position="1"/>
        <end position="67"/>
    </location>
</feature>
<dbReference type="PROSITE" id="PS51126">
    <property type="entry name" value="DILUTE"/>
    <property type="match status" value="1"/>
</dbReference>
<evidence type="ECO:0000313" key="4">
    <source>
        <dbReference type="EMBL" id="KAD3068315.1"/>
    </source>
</evidence>
<gene>
    <name evidence="4" type="ORF">E3N88_36195</name>
</gene>
<feature type="compositionally biased region" description="Basic and acidic residues" evidence="2">
    <location>
        <begin position="33"/>
        <end position="58"/>
    </location>
</feature>
<keyword evidence="1" id="KW-0175">Coiled coil</keyword>
<feature type="domain" description="Dilute" evidence="3">
    <location>
        <begin position="281"/>
        <end position="570"/>
    </location>
</feature>